<feature type="compositionally biased region" description="Polar residues" evidence="1">
    <location>
        <begin position="281"/>
        <end position="294"/>
    </location>
</feature>
<name>A0ABR2Z1U8_9CHLO</name>
<feature type="compositionally biased region" description="Polar residues" evidence="1">
    <location>
        <begin position="196"/>
        <end position="230"/>
    </location>
</feature>
<dbReference type="EMBL" id="JALJOT010000002">
    <property type="protein sequence ID" value="KAK9917635.1"/>
    <property type="molecule type" value="Genomic_DNA"/>
</dbReference>
<sequence length="720" mass="73567">MFRVGSETELEHGSSCEGDLGPCTSDGMPVSAPSSAFNIGPSAQQKHPAPALLRREADSPSPQPMPPRARDTAAEVNVGLSKVVLDGESGEQKASLDSSASLWSPLLTMGVAGLQTTGTSSMQAEAAAAAARLPAAPSLQSWAGSLEVPGRAAGLSSTYSSPVAAVGGPQEIAPSSPAGPLQELLGAGRDADVSMQGGSVSLSMLAQGTSVQSSPQMPMTSREGTPTTAHGASWGAPDTPRPSAWEQPPSPHRPADVPAAQSPIAAGSSEGQNVRAGGGEQTSDAGQRQSHQTLQAVQADEDRRAADAASQEGRPAFRERTDSAIYHRGDQEEATSVVPSRVVRLEAMPSTVPEPAHAVDREQLGGQVTGGVLGDAGKKIAETPRREGSRRVADAGSCAHVLQAELGSSVVQLCRRSRDVLDAQGAQLGQSTSQAGVCAKGKCAVPWSSGAQAGSAPPSGELPKSSVRDDSARNSVGPTEADCADKVWPGLGLQTALTPNSGVRSFASAMDGSRMERELSSPCTSSALPTGQAEGLSANRLSGQRSSEQTSGHLGGHDVAGVHGNTRAHSRGPAQPGAAAARQVAAGDPAGGGSGSRSRSRQSVEPSVSSGNSGSPRLTEALLAELEAQQKLQARKEKAADGHGRTWAWLAAAELSVDTESRAKRAASAREKSLTASDSAFIRGRSSAAKTANKPSEPKKQKERKGLNQWFSCFVGGGTR</sequence>
<organism evidence="2 3">
    <name type="scientific">Coccomyxa subellipsoidea</name>
    <dbReference type="NCBI Taxonomy" id="248742"/>
    <lineage>
        <taxon>Eukaryota</taxon>
        <taxon>Viridiplantae</taxon>
        <taxon>Chlorophyta</taxon>
        <taxon>core chlorophytes</taxon>
        <taxon>Trebouxiophyceae</taxon>
        <taxon>Trebouxiophyceae incertae sedis</taxon>
        <taxon>Coccomyxaceae</taxon>
        <taxon>Coccomyxa</taxon>
    </lineage>
</organism>
<feature type="compositionally biased region" description="Low complexity" evidence="1">
    <location>
        <begin position="448"/>
        <end position="459"/>
    </location>
</feature>
<feature type="region of interest" description="Disordered" evidence="1">
    <location>
        <begin position="448"/>
        <end position="485"/>
    </location>
</feature>
<proteinExistence type="predicted"/>
<feature type="region of interest" description="Disordered" evidence="1">
    <location>
        <begin position="152"/>
        <end position="337"/>
    </location>
</feature>
<feature type="compositionally biased region" description="Basic and acidic residues" evidence="1">
    <location>
        <begin position="315"/>
        <end position="331"/>
    </location>
</feature>
<feature type="compositionally biased region" description="Polar residues" evidence="1">
    <location>
        <begin position="32"/>
        <end position="45"/>
    </location>
</feature>
<feature type="region of interest" description="Disordered" evidence="1">
    <location>
        <begin position="509"/>
        <end position="616"/>
    </location>
</feature>
<dbReference type="Proteomes" id="UP001491310">
    <property type="component" value="Unassembled WGS sequence"/>
</dbReference>
<feature type="region of interest" description="Disordered" evidence="1">
    <location>
        <begin position="681"/>
        <end position="705"/>
    </location>
</feature>
<evidence type="ECO:0000313" key="2">
    <source>
        <dbReference type="EMBL" id="KAK9917635.1"/>
    </source>
</evidence>
<protein>
    <submittedName>
        <fullName evidence="2">Uncharacterized protein</fullName>
    </submittedName>
</protein>
<accession>A0ABR2Z1U8</accession>
<comment type="caution">
    <text evidence="2">The sequence shown here is derived from an EMBL/GenBank/DDBJ whole genome shotgun (WGS) entry which is preliminary data.</text>
</comment>
<evidence type="ECO:0000313" key="3">
    <source>
        <dbReference type="Proteomes" id="UP001491310"/>
    </source>
</evidence>
<feature type="region of interest" description="Disordered" evidence="1">
    <location>
        <begin position="351"/>
        <end position="378"/>
    </location>
</feature>
<feature type="compositionally biased region" description="Polar residues" evidence="1">
    <location>
        <begin position="539"/>
        <end position="552"/>
    </location>
</feature>
<feature type="compositionally biased region" description="Low complexity" evidence="1">
    <location>
        <begin position="571"/>
        <end position="588"/>
    </location>
</feature>
<gene>
    <name evidence="2" type="ORF">WJX75_006667</name>
</gene>
<feature type="region of interest" description="Disordered" evidence="1">
    <location>
        <begin position="1"/>
        <end position="73"/>
    </location>
</feature>
<reference evidence="2 3" key="1">
    <citation type="journal article" date="2024" name="Nat. Commun.">
        <title>Phylogenomics reveals the evolutionary origins of lichenization in chlorophyte algae.</title>
        <authorList>
            <person name="Puginier C."/>
            <person name="Libourel C."/>
            <person name="Otte J."/>
            <person name="Skaloud P."/>
            <person name="Haon M."/>
            <person name="Grisel S."/>
            <person name="Petersen M."/>
            <person name="Berrin J.G."/>
            <person name="Delaux P.M."/>
            <person name="Dal Grande F."/>
            <person name="Keller J."/>
        </authorList>
    </citation>
    <scope>NUCLEOTIDE SEQUENCE [LARGE SCALE GENOMIC DNA]</scope>
    <source>
        <strain evidence="2 3">SAG 216-7</strain>
    </source>
</reference>
<feature type="compositionally biased region" description="Basic and acidic residues" evidence="1">
    <location>
        <begin position="696"/>
        <end position="705"/>
    </location>
</feature>
<keyword evidence="3" id="KW-1185">Reference proteome</keyword>
<feature type="compositionally biased region" description="Polar residues" evidence="1">
    <location>
        <begin position="603"/>
        <end position="616"/>
    </location>
</feature>
<evidence type="ECO:0000256" key="1">
    <source>
        <dbReference type="SAM" id="MobiDB-lite"/>
    </source>
</evidence>